<dbReference type="EMBL" id="NEXX01000002">
    <property type="protein sequence ID" value="OUY07440.1"/>
    <property type="molecule type" value="Genomic_DNA"/>
</dbReference>
<evidence type="ECO:0000313" key="2">
    <source>
        <dbReference type="Proteomes" id="UP000196536"/>
    </source>
</evidence>
<dbReference type="RefSeq" id="WP_087619991.1">
    <property type="nucleotide sequence ID" value="NZ_NEXX01000002.1"/>
</dbReference>
<accession>A0A1Z9YZ03</accession>
<protein>
    <submittedName>
        <fullName evidence="1">Uncharacterized protein</fullName>
    </submittedName>
</protein>
<sequence length="392" mass="46037">MRIKLDVMIDEIEMLFDELNLHINFFDTKTTLISFPVLCDGKFEFYKKIEKFIAIINKYNSNIFRCLGLNNTGNFTYSATPLSQMINPFDFLYIRPPSAPSDEYPLQFPTISKNVQLFMQLLWEYNSNNQATLSPDSMINNTNVNPVYPQPIQDIQLSDRQKHQINNFAFALKSQLHSEENQYYFNETQRKTNQKYKDFCIYFDHLIQKFDDLTFISFDFCLGTDGSLIEVNTANGEKKNILTFKAQFLNNARNIDPLSRMVGYMGKWEYNNVQGLYFRMILIFPTNKVGDIKTLQYQIDNYWCDTLTLGVGLSHHSHIASYPKKYRKSFCKIKAGQSKDIELFKQRTIGYLTKSEKYYNPPEIRQRLNDLSQSKESSRETSIVFKSKIRKN</sequence>
<name>A0A1Z9YZ03_9GAMM</name>
<dbReference type="Proteomes" id="UP000196536">
    <property type="component" value="Unassembled WGS sequence"/>
</dbReference>
<reference evidence="1 2" key="1">
    <citation type="submission" date="2017-05" db="EMBL/GenBank/DDBJ databases">
        <title>Acinetobacter populi ANC 5415 (= PBJ7), whole genome shotgun sequencing project.</title>
        <authorList>
            <person name="Nemec A."/>
            <person name="Radolfova-Krizova L."/>
        </authorList>
    </citation>
    <scope>NUCLEOTIDE SEQUENCE [LARGE SCALE GENOMIC DNA]</scope>
    <source>
        <strain evidence="1 2">PBJ7</strain>
    </source>
</reference>
<dbReference type="OrthoDB" id="6683800at2"/>
<dbReference type="AlphaFoldDB" id="A0A1Z9YZ03"/>
<keyword evidence="2" id="KW-1185">Reference proteome</keyword>
<evidence type="ECO:0000313" key="1">
    <source>
        <dbReference type="EMBL" id="OUY07440.1"/>
    </source>
</evidence>
<proteinExistence type="predicted"/>
<gene>
    <name evidence="1" type="ORF">CAP51_06700</name>
</gene>
<comment type="caution">
    <text evidence="1">The sequence shown here is derived from an EMBL/GenBank/DDBJ whole genome shotgun (WGS) entry which is preliminary data.</text>
</comment>
<organism evidence="1 2">
    <name type="scientific">Acinetobacter populi</name>
    <dbReference type="NCBI Taxonomy" id="1582270"/>
    <lineage>
        <taxon>Bacteria</taxon>
        <taxon>Pseudomonadati</taxon>
        <taxon>Pseudomonadota</taxon>
        <taxon>Gammaproteobacteria</taxon>
        <taxon>Moraxellales</taxon>
        <taxon>Moraxellaceae</taxon>
        <taxon>Acinetobacter</taxon>
    </lineage>
</organism>